<sequence>MWSLIRRIQPNSTNPWLMLGDFNETMWQHEHFSETKRSERRMEAFRNTLSYCNLFDLGFTGPPWTFDNRQRDNRNVKARLDRAVASENWSQLFPNTRITHLCSMRSDHLPLLIEYEKMCHNPKPKELRYETMWERDPGLTASIETAWEGSKTCSNLGDLVNKLNLTRSHMHSWSKENFGSITKNASRLRNKIKSLWKKPRSAWREAEIKRASKELDEILVREEMMWRQIPRVKWLQEGDRNTKYFHRKANWHQSKNRVKRLRWLNGNWTDDPTKIENMTTDFFKELYSNDRKVIPDDLINLLHTPISEEMNKDLCKKFSDKKIGDALFQIGPIKAPGPDGLPSRFFQHNWAMM</sequence>
<evidence type="ECO:0000313" key="2">
    <source>
        <dbReference type="Proteomes" id="UP001732700"/>
    </source>
</evidence>
<reference evidence="1" key="1">
    <citation type="submission" date="2021-05" db="EMBL/GenBank/DDBJ databases">
        <authorList>
            <person name="Scholz U."/>
            <person name="Mascher M."/>
            <person name="Fiebig A."/>
        </authorList>
    </citation>
    <scope>NUCLEOTIDE SEQUENCE [LARGE SCALE GENOMIC DNA]</scope>
</reference>
<accession>A0ACD5Y8K6</accession>
<reference evidence="1" key="2">
    <citation type="submission" date="2025-09" db="UniProtKB">
        <authorList>
            <consortium name="EnsemblPlants"/>
        </authorList>
    </citation>
    <scope>IDENTIFICATION</scope>
</reference>
<protein>
    <submittedName>
        <fullName evidence="1">Uncharacterized protein</fullName>
    </submittedName>
</protein>
<keyword evidence="2" id="KW-1185">Reference proteome</keyword>
<proteinExistence type="predicted"/>
<evidence type="ECO:0000313" key="1">
    <source>
        <dbReference type="EnsemblPlants" id="AVESA.00010b.r2.5CG0913490.1.CDS.1"/>
    </source>
</evidence>
<name>A0ACD5Y8K6_AVESA</name>
<organism evidence="1 2">
    <name type="scientific">Avena sativa</name>
    <name type="common">Oat</name>
    <dbReference type="NCBI Taxonomy" id="4498"/>
    <lineage>
        <taxon>Eukaryota</taxon>
        <taxon>Viridiplantae</taxon>
        <taxon>Streptophyta</taxon>
        <taxon>Embryophyta</taxon>
        <taxon>Tracheophyta</taxon>
        <taxon>Spermatophyta</taxon>
        <taxon>Magnoliopsida</taxon>
        <taxon>Liliopsida</taxon>
        <taxon>Poales</taxon>
        <taxon>Poaceae</taxon>
        <taxon>BOP clade</taxon>
        <taxon>Pooideae</taxon>
        <taxon>Poodae</taxon>
        <taxon>Poeae</taxon>
        <taxon>Poeae Chloroplast Group 1 (Aveneae type)</taxon>
        <taxon>Aveninae</taxon>
        <taxon>Avena</taxon>
    </lineage>
</organism>
<dbReference type="Proteomes" id="UP001732700">
    <property type="component" value="Chromosome 5C"/>
</dbReference>
<dbReference type="EnsemblPlants" id="AVESA.00010b.r2.5CG0913490.1">
    <property type="protein sequence ID" value="AVESA.00010b.r2.5CG0913490.1.CDS.1"/>
    <property type="gene ID" value="AVESA.00010b.r2.5CG0913490"/>
</dbReference>